<evidence type="ECO:0000256" key="2">
    <source>
        <dbReference type="HAMAP-Rule" id="MF_00048"/>
    </source>
</evidence>
<sequence>MHLPDSKARKKLGDLGERLASEKLAAVGYKIIEANWRCRYGEFDLVAWHGKCLVFVEVRTRRGDQSGSPEESLTPRKLRTLHLLGDLYLQAHPELYDEHGEPPECRYDLVAVQFNRSGLLERLEVVENILEG</sequence>
<dbReference type="AlphaFoldDB" id="A0A8T7LVS5"/>
<accession>A0A8T7LVS5</accession>
<evidence type="ECO:0000313" key="3">
    <source>
        <dbReference type="EMBL" id="NWJ44993.1"/>
    </source>
</evidence>
<dbReference type="SUPFAM" id="SSF52980">
    <property type="entry name" value="Restriction endonuclease-like"/>
    <property type="match status" value="1"/>
</dbReference>
<evidence type="ECO:0000313" key="4">
    <source>
        <dbReference type="Proteomes" id="UP000521676"/>
    </source>
</evidence>
<dbReference type="GO" id="GO:0003676">
    <property type="term" value="F:nucleic acid binding"/>
    <property type="evidence" value="ECO:0007669"/>
    <property type="project" value="InterPro"/>
</dbReference>
<evidence type="ECO:0000256" key="1">
    <source>
        <dbReference type="ARBA" id="ARBA00006738"/>
    </source>
</evidence>
<name>A0A8T7LVS5_9CHLR</name>
<dbReference type="InterPro" id="IPR003509">
    <property type="entry name" value="UPF0102_YraN-like"/>
</dbReference>
<protein>
    <recommendedName>
        <fullName evidence="2">UPF0102 protein HXX08_03855</fullName>
    </recommendedName>
</protein>
<dbReference type="Gene3D" id="3.40.1350.10">
    <property type="match status" value="1"/>
</dbReference>
<comment type="similarity">
    <text evidence="1 2">Belongs to the UPF0102 family.</text>
</comment>
<reference evidence="3 4" key="1">
    <citation type="submission" date="2020-06" db="EMBL/GenBank/DDBJ databases">
        <title>Anoxygenic phototrophic Chloroflexota member uses a Type I reaction center.</title>
        <authorList>
            <person name="Tsuji J.M."/>
            <person name="Shaw N.A."/>
            <person name="Nagashima S."/>
            <person name="Venkiteswaran J."/>
            <person name="Schiff S.L."/>
            <person name="Hanada S."/>
            <person name="Tank M."/>
            <person name="Neufeld J.D."/>
        </authorList>
    </citation>
    <scope>NUCLEOTIDE SEQUENCE [LARGE SCALE GENOMIC DNA]</scope>
    <source>
        <strain evidence="3">L227-S17</strain>
    </source>
</reference>
<dbReference type="PANTHER" id="PTHR34039:SF1">
    <property type="entry name" value="UPF0102 PROTEIN YRAN"/>
    <property type="match status" value="1"/>
</dbReference>
<dbReference type="Pfam" id="PF02021">
    <property type="entry name" value="UPF0102"/>
    <property type="match status" value="1"/>
</dbReference>
<dbReference type="EMBL" id="JACATZ010000001">
    <property type="protein sequence ID" value="NWJ44993.1"/>
    <property type="molecule type" value="Genomic_DNA"/>
</dbReference>
<dbReference type="PANTHER" id="PTHR34039">
    <property type="entry name" value="UPF0102 PROTEIN YRAN"/>
    <property type="match status" value="1"/>
</dbReference>
<gene>
    <name evidence="3" type="ORF">HXX08_03855</name>
</gene>
<dbReference type="NCBIfam" id="NF009154">
    <property type="entry name" value="PRK12497.3-3"/>
    <property type="match status" value="1"/>
</dbReference>
<comment type="caution">
    <text evidence="3">The sequence shown here is derived from an EMBL/GenBank/DDBJ whole genome shotgun (WGS) entry which is preliminary data.</text>
</comment>
<proteinExistence type="inferred from homology"/>
<dbReference type="CDD" id="cd20736">
    <property type="entry name" value="PoNe_Nuclease"/>
    <property type="match status" value="1"/>
</dbReference>
<dbReference type="InterPro" id="IPR011335">
    <property type="entry name" value="Restrct_endonuc-II-like"/>
</dbReference>
<dbReference type="NCBIfam" id="NF009150">
    <property type="entry name" value="PRK12497.1-3"/>
    <property type="match status" value="1"/>
</dbReference>
<dbReference type="HAMAP" id="MF_00048">
    <property type="entry name" value="UPF0102"/>
    <property type="match status" value="1"/>
</dbReference>
<dbReference type="InterPro" id="IPR011856">
    <property type="entry name" value="tRNA_endonuc-like_dom_sf"/>
</dbReference>
<organism evidence="3 4">
    <name type="scientific">Candidatus Chlorohelix allophototropha</name>
    <dbReference type="NCBI Taxonomy" id="3003348"/>
    <lineage>
        <taxon>Bacteria</taxon>
        <taxon>Bacillati</taxon>
        <taxon>Chloroflexota</taxon>
        <taxon>Chloroflexia</taxon>
        <taxon>Candidatus Chloroheliales</taxon>
        <taxon>Candidatus Chloroheliaceae</taxon>
        <taxon>Candidatus Chlorohelix</taxon>
    </lineage>
</organism>
<dbReference type="Proteomes" id="UP000521676">
    <property type="component" value="Unassembled WGS sequence"/>
</dbReference>